<dbReference type="AlphaFoldDB" id="A0A0K9XIP8"/>
<comment type="caution">
    <text evidence="2">The sequence shown here is derived from an EMBL/GenBank/DDBJ whole genome shotgun (WGS) entry which is preliminary data.</text>
</comment>
<evidence type="ECO:0000259" key="1">
    <source>
        <dbReference type="Pfam" id="PF13472"/>
    </source>
</evidence>
<gene>
    <name evidence="2" type="ORF">AC230_06735</name>
</gene>
<dbReference type="InterPro" id="IPR013830">
    <property type="entry name" value="SGNH_hydro"/>
</dbReference>
<dbReference type="Gene3D" id="3.40.50.1110">
    <property type="entry name" value="SGNH hydrolase"/>
    <property type="match status" value="1"/>
</dbReference>
<feature type="domain" description="SGNH hydrolase-type esterase" evidence="1">
    <location>
        <begin position="12"/>
        <end position="205"/>
    </location>
</feature>
<sequence>MLINTSARRILCYGDSNTHGQRPDDVLPGRLPADRRWTGLLQALLGDGHDVLEEGLGGRTTDLEDPYRPGRDGRSWLVPCLHSHEPLDVVVLMLGTNDTKDCFARSAAETAAALGGLLDDIAREGRSRTGGAPRAVVVSPVLIDDTKPRFAELNGAYYGSGAAPKSRRLAAGIGPVAREHGALFLDAATVAEPGDDGVHLSLDAHRPLAELLAGAIRTLAAEDAGEDAASVPARP</sequence>
<name>A0A0K9XIP8_9ACTN</name>
<evidence type="ECO:0000313" key="3">
    <source>
        <dbReference type="Proteomes" id="UP000037288"/>
    </source>
</evidence>
<dbReference type="PATRIC" id="fig|1678637.3.peg.1464"/>
<evidence type="ECO:0000313" key="2">
    <source>
        <dbReference type="EMBL" id="KNB53158.1"/>
    </source>
</evidence>
<dbReference type="STRING" id="1678637.AC230_06735"/>
<dbReference type="SUPFAM" id="SSF52266">
    <property type="entry name" value="SGNH hydrolase"/>
    <property type="match status" value="1"/>
</dbReference>
<dbReference type="Pfam" id="PF13472">
    <property type="entry name" value="Lipase_GDSL_2"/>
    <property type="match status" value="1"/>
</dbReference>
<keyword evidence="3" id="KW-1185">Reference proteome</keyword>
<accession>A0A0K9XIP8</accession>
<reference evidence="3" key="1">
    <citation type="submission" date="2015-07" db="EMBL/GenBank/DDBJ databases">
        <title>Draft genome sequence of Streptomyces sp. CMAA 1322, a bacterium isolated from Caatinga biome, from dry forest semiarid of Brazil.</title>
        <authorList>
            <person name="Santos S.N."/>
            <person name="Gacesa R."/>
            <person name="Taketani R.G."/>
            <person name="Long P.F."/>
            <person name="Melo I.S."/>
        </authorList>
    </citation>
    <scope>NUCLEOTIDE SEQUENCE [LARGE SCALE GENOMIC DNA]</scope>
    <source>
        <strain evidence="3">CMAA 1322</strain>
    </source>
</reference>
<proteinExistence type="predicted"/>
<organism evidence="2 3">
    <name type="scientific">Streptomyces caatingaensis</name>
    <dbReference type="NCBI Taxonomy" id="1678637"/>
    <lineage>
        <taxon>Bacteria</taxon>
        <taxon>Bacillati</taxon>
        <taxon>Actinomycetota</taxon>
        <taxon>Actinomycetes</taxon>
        <taxon>Kitasatosporales</taxon>
        <taxon>Streptomycetaceae</taxon>
        <taxon>Streptomyces</taxon>
    </lineage>
</organism>
<dbReference type="EMBL" id="LFXA01000003">
    <property type="protein sequence ID" value="KNB53158.1"/>
    <property type="molecule type" value="Genomic_DNA"/>
</dbReference>
<protein>
    <recommendedName>
        <fullName evidence="1">SGNH hydrolase-type esterase domain-containing protein</fullName>
    </recommendedName>
</protein>
<dbReference type="OrthoDB" id="164654at2"/>
<dbReference type="InterPro" id="IPR036514">
    <property type="entry name" value="SGNH_hydro_sf"/>
</dbReference>
<dbReference type="Proteomes" id="UP000037288">
    <property type="component" value="Unassembled WGS sequence"/>
</dbReference>
<dbReference type="RefSeq" id="WP_049715129.1">
    <property type="nucleotide sequence ID" value="NZ_LFXA01000003.1"/>
</dbReference>